<dbReference type="EMBL" id="FQUU01000004">
    <property type="protein sequence ID" value="SHE85214.1"/>
    <property type="molecule type" value="Genomic_DNA"/>
</dbReference>
<accession>A0A1M4WVF3</accession>
<reference evidence="1 2" key="1">
    <citation type="submission" date="2016-11" db="EMBL/GenBank/DDBJ databases">
        <authorList>
            <person name="Jaros S."/>
            <person name="Januszkiewicz K."/>
            <person name="Wedrychowicz H."/>
        </authorList>
    </citation>
    <scope>NUCLEOTIDE SEQUENCE [LARGE SCALE GENOMIC DNA]</scope>
    <source>
        <strain evidence="1 2">DSM 18119</strain>
    </source>
</reference>
<keyword evidence="2" id="KW-1185">Reference proteome</keyword>
<name>A0A1M4WVF3_9BACT</name>
<dbReference type="STRING" id="1121884.SAMN02745131_01237"/>
<gene>
    <name evidence="1" type="ORF">SAMN02745131_01237</name>
</gene>
<evidence type="ECO:0000313" key="2">
    <source>
        <dbReference type="Proteomes" id="UP000184048"/>
    </source>
</evidence>
<protein>
    <submittedName>
        <fullName evidence="1">Uncharacterized protein</fullName>
    </submittedName>
</protein>
<proteinExistence type="predicted"/>
<dbReference type="RefSeq" id="WP_217652942.1">
    <property type="nucleotide sequence ID" value="NZ_FQUU01000004.1"/>
</dbReference>
<dbReference type="AlphaFoldDB" id="A0A1M4WVF3"/>
<sequence>MYLMEIAGDITERIQEIAFGLSIIISGLFLLEYKRFTQEQEKQEMIDGFLNDN</sequence>
<organism evidence="1 2">
    <name type="scientific">Flavisolibacter ginsengisoli DSM 18119</name>
    <dbReference type="NCBI Taxonomy" id="1121884"/>
    <lineage>
        <taxon>Bacteria</taxon>
        <taxon>Pseudomonadati</taxon>
        <taxon>Bacteroidota</taxon>
        <taxon>Chitinophagia</taxon>
        <taxon>Chitinophagales</taxon>
        <taxon>Chitinophagaceae</taxon>
        <taxon>Flavisolibacter</taxon>
    </lineage>
</organism>
<dbReference type="Proteomes" id="UP000184048">
    <property type="component" value="Unassembled WGS sequence"/>
</dbReference>
<evidence type="ECO:0000313" key="1">
    <source>
        <dbReference type="EMBL" id="SHE85214.1"/>
    </source>
</evidence>